<keyword evidence="1" id="KW-0732">Signal</keyword>
<feature type="signal peptide" evidence="1">
    <location>
        <begin position="1"/>
        <end position="24"/>
    </location>
</feature>
<dbReference type="RefSeq" id="WP_110834198.1">
    <property type="nucleotide sequence ID" value="NZ_QKLU01000009.1"/>
</dbReference>
<comment type="caution">
    <text evidence="2">The sequence shown here is derived from an EMBL/GenBank/DDBJ whole genome shotgun (WGS) entry which is preliminary data.</text>
</comment>
<evidence type="ECO:0000313" key="2">
    <source>
        <dbReference type="EMBL" id="PYF70018.1"/>
    </source>
</evidence>
<name>A0A318U7H0_9SPHI</name>
<gene>
    <name evidence="2" type="ORF">B0O44_109109</name>
</gene>
<evidence type="ECO:0000313" key="3">
    <source>
        <dbReference type="Proteomes" id="UP000248198"/>
    </source>
</evidence>
<organism evidence="2 3">
    <name type="scientific">Pedobacter nutrimenti</name>
    <dbReference type="NCBI Taxonomy" id="1241337"/>
    <lineage>
        <taxon>Bacteria</taxon>
        <taxon>Pseudomonadati</taxon>
        <taxon>Bacteroidota</taxon>
        <taxon>Sphingobacteriia</taxon>
        <taxon>Sphingobacteriales</taxon>
        <taxon>Sphingobacteriaceae</taxon>
        <taxon>Pedobacter</taxon>
    </lineage>
</organism>
<accession>A0A318U7H0</accession>
<dbReference type="EMBL" id="QKLU01000009">
    <property type="protein sequence ID" value="PYF70018.1"/>
    <property type="molecule type" value="Genomic_DNA"/>
</dbReference>
<feature type="chain" id="PRO_5016302008" description="Outer membrane protein with beta-barrel domain" evidence="1">
    <location>
        <begin position="25"/>
        <end position="159"/>
    </location>
</feature>
<keyword evidence="3" id="KW-1185">Reference proteome</keyword>
<evidence type="ECO:0008006" key="4">
    <source>
        <dbReference type="Google" id="ProtNLM"/>
    </source>
</evidence>
<reference evidence="2 3" key="1">
    <citation type="submission" date="2018-06" db="EMBL/GenBank/DDBJ databases">
        <title>Genomic Encyclopedia of Archaeal and Bacterial Type Strains, Phase II (KMG-II): from individual species to whole genera.</title>
        <authorList>
            <person name="Goeker M."/>
        </authorList>
    </citation>
    <scope>NUCLEOTIDE SEQUENCE [LARGE SCALE GENOMIC DNA]</scope>
    <source>
        <strain evidence="2 3">DSM 27372</strain>
    </source>
</reference>
<dbReference type="OrthoDB" id="978645at2"/>
<evidence type="ECO:0000256" key="1">
    <source>
        <dbReference type="SAM" id="SignalP"/>
    </source>
</evidence>
<protein>
    <recommendedName>
        <fullName evidence="4">Outer membrane protein with beta-barrel domain</fullName>
    </recommendedName>
</protein>
<sequence>MKKFFTILCLTFIATAAFYSSSNAQNYKNAIGGRFGAANGVTFKTSVGADKMLDIIANFRSTHDYNYFRLTGLYEIYNPIADAPGLGWYYGFGGSLGSVKYKPTSSSDLYLSVDGVLGLDYKFKDAPINLSLDWKPALELAPDTGFDASGLGLSIRFTF</sequence>
<dbReference type="Proteomes" id="UP000248198">
    <property type="component" value="Unassembled WGS sequence"/>
</dbReference>
<proteinExistence type="predicted"/>
<dbReference type="AlphaFoldDB" id="A0A318U7H0"/>